<dbReference type="InterPro" id="IPR008203">
    <property type="entry name" value="AF2212-like"/>
</dbReference>
<dbReference type="EMBL" id="CP013050">
    <property type="protein sequence ID" value="ALM75970.1"/>
    <property type="molecule type" value="Genomic_DNA"/>
</dbReference>
<dbReference type="GeneID" id="87253114"/>
<dbReference type="Gene3D" id="4.10.1150.10">
    <property type="entry name" value="AF2212/PG0164-like"/>
    <property type="match status" value="1"/>
</dbReference>
<comment type="similarity">
    <text evidence="1 3">Belongs to the UPF0165 family.</text>
</comment>
<dbReference type="PATRIC" id="fig|55802.8.peg.2050"/>
<evidence type="ECO:0000313" key="5">
    <source>
        <dbReference type="Proteomes" id="UP000066042"/>
    </source>
</evidence>
<comment type="function">
    <text evidence="3">Antitoxin component of a type II toxin-antitoxin (TA) system.</text>
</comment>
<dbReference type="Proteomes" id="UP000066042">
    <property type="component" value="Chromosome"/>
</dbReference>
<evidence type="ECO:0000256" key="1">
    <source>
        <dbReference type="ARBA" id="ARBA00006615"/>
    </source>
</evidence>
<proteinExistence type="inferred from homology"/>
<dbReference type="Pfam" id="PF01954">
    <property type="entry name" value="AF2212-like"/>
    <property type="match status" value="1"/>
</dbReference>
<gene>
    <name evidence="4" type="ORF">TBCH5v1_2068</name>
</gene>
<dbReference type="AlphaFoldDB" id="A0A0S1XE04"/>
<evidence type="ECO:0000256" key="2">
    <source>
        <dbReference type="ARBA" id="ARBA00022649"/>
    </source>
</evidence>
<protein>
    <recommendedName>
        <fullName evidence="3">Antitoxin</fullName>
    </recommendedName>
</protein>
<evidence type="ECO:0000256" key="3">
    <source>
        <dbReference type="RuleBase" id="RU368051"/>
    </source>
</evidence>
<keyword evidence="2 3" id="KW-1277">Toxin-antitoxin system</keyword>
<reference evidence="4 5" key="1">
    <citation type="journal article" date="2016" name="Genome Announc.">
        <title>Complete genome sequence of the hyperthermophilic and piezophilic archaeon Thermococcus barophilus Ch5, capable of growth at the expense of hydrogenogenesis from carbon monoxide and formate.</title>
        <authorList>
            <person name="Oger P."/>
            <person name="Sokolova T.G."/>
            <person name="Kozhevnikova D.A."/>
            <person name="Taranov E.A."/>
            <person name="Vannier P."/>
            <person name="Lee H.S."/>
            <person name="Kwon K.K."/>
            <person name="Kang S.G."/>
            <person name="Lee J.H."/>
            <person name="Bonch-Osmolovskaya E.A."/>
            <person name="Lebedinsky A.V."/>
        </authorList>
    </citation>
    <scope>NUCLEOTIDE SEQUENCE [LARGE SCALE GENOMIC DNA]</scope>
    <source>
        <strain evidence="5">Ch5</strain>
    </source>
</reference>
<accession>A0A0S1XE04</accession>
<organism evidence="4 5">
    <name type="scientific">Thermococcus barophilus</name>
    <dbReference type="NCBI Taxonomy" id="55802"/>
    <lineage>
        <taxon>Archaea</taxon>
        <taxon>Methanobacteriati</taxon>
        <taxon>Methanobacteriota</taxon>
        <taxon>Thermococci</taxon>
        <taxon>Thermococcales</taxon>
        <taxon>Thermococcaceae</taxon>
        <taxon>Thermococcus</taxon>
    </lineage>
</organism>
<dbReference type="RefSeq" id="WP_013468053.1">
    <property type="nucleotide sequence ID" value="NZ_CP013050.1"/>
</dbReference>
<name>A0A0S1XE04_THEBA</name>
<sequence length="66" mass="7677">MVTKIVAVYENGVLKPKKKLNLPEGMEVELIIKPSIKELLKAFENVEVKEDVERALKEGRERKIWE</sequence>
<evidence type="ECO:0000313" key="4">
    <source>
        <dbReference type="EMBL" id="ALM75970.1"/>
    </source>
</evidence>
<dbReference type="SUPFAM" id="SSF141694">
    <property type="entry name" value="AF2212/PG0164-like"/>
    <property type="match status" value="1"/>
</dbReference>
<dbReference type="STRING" id="55802.TBCH5v1_2068"/>
<dbReference type="InterPro" id="IPR024069">
    <property type="entry name" value="AF2212-like_dom_sf"/>
</dbReference>